<protein>
    <submittedName>
        <fullName evidence="2">Uncharacterized protein</fullName>
    </submittedName>
</protein>
<evidence type="ECO:0000313" key="3">
    <source>
        <dbReference type="Proteomes" id="UP000070544"/>
    </source>
</evidence>
<name>A0A139AGN2_GONPJ</name>
<gene>
    <name evidence="2" type="ORF">M427DRAFT_32145</name>
</gene>
<keyword evidence="3" id="KW-1185">Reference proteome</keyword>
<accession>A0A139AGN2</accession>
<dbReference type="AlphaFoldDB" id="A0A139AGN2"/>
<evidence type="ECO:0000313" key="2">
    <source>
        <dbReference type="EMBL" id="KXS15724.1"/>
    </source>
</evidence>
<reference evidence="2 3" key="1">
    <citation type="journal article" date="2015" name="Genome Biol. Evol.">
        <title>Phylogenomic analyses indicate that early fungi evolved digesting cell walls of algal ancestors of land plants.</title>
        <authorList>
            <person name="Chang Y."/>
            <person name="Wang S."/>
            <person name="Sekimoto S."/>
            <person name="Aerts A.L."/>
            <person name="Choi C."/>
            <person name="Clum A."/>
            <person name="LaButti K.M."/>
            <person name="Lindquist E.A."/>
            <person name="Yee Ngan C."/>
            <person name="Ohm R.A."/>
            <person name="Salamov A.A."/>
            <person name="Grigoriev I.V."/>
            <person name="Spatafora J.W."/>
            <person name="Berbee M.L."/>
        </authorList>
    </citation>
    <scope>NUCLEOTIDE SEQUENCE [LARGE SCALE GENOMIC DNA]</scope>
    <source>
        <strain evidence="2 3">JEL478</strain>
    </source>
</reference>
<dbReference type="Proteomes" id="UP000070544">
    <property type="component" value="Unassembled WGS sequence"/>
</dbReference>
<evidence type="ECO:0000256" key="1">
    <source>
        <dbReference type="SAM" id="MobiDB-lite"/>
    </source>
</evidence>
<feature type="region of interest" description="Disordered" evidence="1">
    <location>
        <begin position="147"/>
        <end position="170"/>
    </location>
</feature>
<dbReference type="EMBL" id="KQ965760">
    <property type="protein sequence ID" value="KXS15724.1"/>
    <property type="molecule type" value="Genomic_DNA"/>
</dbReference>
<proteinExistence type="predicted"/>
<organism evidence="2 3">
    <name type="scientific">Gonapodya prolifera (strain JEL478)</name>
    <name type="common">Monoblepharis prolifera</name>
    <dbReference type="NCBI Taxonomy" id="1344416"/>
    <lineage>
        <taxon>Eukaryota</taxon>
        <taxon>Fungi</taxon>
        <taxon>Fungi incertae sedis</taxon>
        <taxon>Chytridiomycota</taxon>
        <taxon>Chytridiomycota incertae sedis</taxon>
        <taxon>Monoblepharidomycetes</taxon>
        <taxon>Monoblepharidales</taxon>
        <taxon>Gonapodyaceae</taxon>
        <taxon>Gonapodya</taxon>
    </lineage>
</organism>
<sequence length="170" mass="19044">MPEPSSLAKKKSPIPWWIYFVDLPEVVPFALPKALYRFKIQNKDAPPLDYRLKILGYSLAQYAVATAAYDYLMFRPAHKKFGGISVIDKIPTVSDAIIQVLISEAWFQFWLYVSHSLMRQPGIYNRAHKTDSTPGFRPLTHCLEQATSTSGGGLSLSKPTTGSQTGHGRE</sequence>